<dbReference type="EMBL" id="ASRX01000055">
    <property type="protein sequence ID" value="EYF02820.1"/>
    <property type="molecule type" value="Genomic_DNA"/>
</dbReference>
<reference evidence="3 4" key="1">
    <citation type="submission" date="2013-05" db="EMBL/GenBank/DDBJ databases">
        <title>Genome assembly of Chondromyces apiculatus DSM 436.</title>
        <authorList>
            <person name="Sharma G."/>
            <person name="Khatri I."/>
            <person name="Kaur C."/>
            <person name="Mayilraj S."/>
            <person name="Subramanian S."/>
        </authorList>
    </citation>
    <scope>NUCLEOTIDE SEQUENCE [LARGE SCALE GENOMIC DNA]</scope>
    <source>
        <strain evidence="3 4">DSM 436</strain>
    </source>
</reference>
<organism evidence="3 4">
    <name type="scientific">Chondromyces apiculatus DSM 436</name>
    <dbReference type="NCBI Taxonomy" id="1192034"/>
    <lineage>
        <taxon>Bacteria</taxon>
        <taxon>Pseudomonadati</taxon>
        <taxon>Myxococcota</taxon>
        <taxon>Polyangia</taxon>
        <taxon>Polyangiales</taxon>
        <taxon>Polyangiaceae</taxon>
        <taxon>Chondromyces</taxon>
    </lineage>
</organism>
<comment type="caution">
    <text evidence="3">The sequence shown here is derived from an EMBL/GenBank/DDBJ whole genome shotgun (WGS) entry which is preliminary data.</text>
</comment>
<feature type="region of interest" description="Disordered" evidence="1">
    <location>
        <begin position="42"/>
        <end position="69"/>
    </location>
</feature>
<keyword evidence="2" id="KW-0472">Membrane</keyword>
<evidence type="ECO:0000313" key="4">
    <source>
        <dbReference type="Proteomes" id="UP000019678"/>
    </source>
</evidence>
<evidence type="ECO:0000256" key="1">
    <source>
        <dbReference type="SAM" id="MobiDB-lite"/>
    </source>
</evidence>
<sequence length="402" mass="39727">MSLLLRNRRTHFALWMGLGVAAAVAGPAGCLFPSYTFDEAEPSGSGAGTSSGGGSMTGGGSGANTEDCTNGVDDDNDGLADCADPKCTEVSCVSAVPEGWTGYFALYNGAPAGDPGCPSTFPVPSYQGTDGITAAPATCTCSCSAPTWTPGCAPIESITLSTGDAACAADTNCTGSFQIPAGWDGTCYGQGYFPGGQLTCGPNAEMSCSVNTGDPCSVSVRASRIAATGTGSCQPQLAPVQRPDPSWDLLGVACGGAPTTGVGCNVGQTCMPKTADPYESGLCISKTGNNACPAGPFTQKHVYYGGVDDSRDCLNDCSCAPAANGSCPATVSLYSDPGANSCVTLVTSFPAGTCMNIAGNPTLAGRTVSTPGAPTGGTCPASGGTPNGTATPIEPTTICCIP</sequence>
<keyword evidence="4" id="KW-1185">Reference proteome</keyword>
<keyword evidence="2" id="KW-1133">Transmembrane helix</keyword>
<protein>
    <submittedName>
        <fullName evidence="3">Uncharacterized protein</fullName>
    </submittedName>
</protein>
<name>A0A017T1U3_9BACT</name>
<gene>
    <name evidence="3" type="ORF">CAP_6555</name>
</gene>
<dbReference type="Proteomes" id="UP000019678">
    <property type="component" value="Unassembled WGS sequence"/>
</dbReference>
<evidence type="ECO:0000256" key="2">
    <source>
        <dbReference type="SAM" id="Phobius"/>
    </source>
</evidence>
<dbReference type="AlphaFoldDB" id="A0A017T1U3"/>
<dbReference type="OrthoDB" id="5497411at2"/>
<accession>A0A017T1U3</accession>
<dbReference type="RefSeq" id="WP_156041256.1">
    <property type="nucleotide sequence ID" value="NZ_ASRX01000055.1"/>
</dbReference>
<proteinExistence type="predicted"/>
<feature type="compositionally biased region" description="Gly residues" evidence="1">
    <location>
        <begin position="45"/>
        <end position="62"/>
    </location>
</feature>
<feature type="transmembrane region" description="Helical" evidence="2">
    <location>
        <begin position="12"/>
        <end position="35"/>
    </location>
</feature>
<keyword evidence="2" id="KW-0812">Transmembrane</keyword>
<evidence type="ECO:0000313" key="3">
    <source>
        <dbReference type="EMBL" id="EYF02820.1"/>
    </source>
</evidence>